<reference evidence="6" key="1">
    <citation type="journal article" date="2019" name="Int. J. Syst. Evol. Microbiol.">
        <title>The Global Catalogue of Microorganisms (GCM) 10K type strain sequencing project: providing services to taxonomists for standard genome sequencing and annotation.</title>
        <authorList>
            <consortium name="The Broad Institute Genomics Platform"/>
            <consortium name="The Broad Institute Genome Sequencing Center for Infectious Disease"/>
            <person name="Wu L."/>
            <person name="Ma J."/>
        </authorList>
    </citation>
    <scope>NUCLEOTIDE SEQUENCE [LARGE SCALE GENOMIC DNA]</scope>
    <source>
        <strain evidence="6">CCUG 62114</strain>
    </source>
</reference>
<evidence type="ECO:0000256" key="4">
    <source>
        <dbReference type="ARBA" id="ARBA00023049"/>
    </source>
</evidence>
<evidence type="ECO:0000256" key="3">
    <source>
        <dbReference type="ARBA" id="ARBA00022801"/>
    </source>
</evidence>
<evidence type="ECO:0000313" key="6">
    <source>
        <dbReference type="Proteomes" id="UP001596997"/>
    </source>
</evidence>
<proteinExistence type="predicted"/>
<sequence length="383" mass="44701">MSIEEDYADVFEIDANINRLVRKIELLNYVNPTNISKAKKDFFKSKFTLNPKFKYTKLDFNPYKLQRLFFSQRLERIQDDFIRNLYEDIIYDYSGLIQCIETIGEKDEFYYNSLRSFGTPTEKDVKNAQFILHFKDDELHEDMLPKYSSDEALNFFEAYKKQFGFDFKIVKSNKLSAAAMVLNNTKTLVLNKGYVYSQNEIDTLCTHEIGVHMLTTFNGLIHPLKIFSHGLPRNVETQEGLAVLSEYTSGCLSLKRLKELAYRVIAVDSLAKGYDFSSTFDLLYSQYKLNKDDAFTISLRVHRGGGFTKDYLYLTGLKKLYKFYKNNKDLSPLLTGKVSQKYFNDILKLQEIGLARQVIYTNPDFDKNNNENSKIDFILDNLR</sequence>
<dbReference type="InterPro" id="IPR012548">
    <property type="entry name" value="MATCAP"/>
</dbReference>
<dbReference type="PANTHER" id="PTHR31817">
    <property type="match status" value="1"/>
</dbReference>
<name>A0ABW3I2V3_9FLAO</name>
<gene>
    <name evidence="5" type="ORF">ACFQ1O_09300</name>
</gene>
<dbReference type="PANTHER" id="PTHR31817:SF0">
    <property type="entry name" value="CHROMOSOME UNDETERMINED SCAFFOLD_67, WHOLE GENOME SHOTGUN SEQUENCE"/>
    <property type="match status" value="1"/>
</dbReference>
<protein>
    <submittedName>
        <fullName evidence="5">Flavohemoglobin expression-modulating QEGLA motif protein</fullName>
    </submittedName>
</protein>
<keyword evidence="3" id="KW-0378">Hydrolase</keyword>
<evidence type="ECO:0000256" key="2">
    <source>
        <dbReference type="ARBA" id="ARBA00022670"/>
    </source>
</evidence>
<keyword evidence="6" id="KW-1185">Reference proteome</keyword>
<dbReference type="Proteomes" id="UP001596997">
    <property type="component" value="Unassembled WGS sequence"/>
</dbReference>
<dbReference type="EMBL" id="JBHTJM010000008">
    <property type="protein sequence ID" value="MFD0964199.1"/>
    <property type="molecule type" value="Genomic_DNA"/>
</dbReference>
<evidence type="ECO:0000313" key="5">
    <source>
        <dbReference type="EMBL" id="MFD0964199.1"/>
    </source>
</evidence>
<dbReference type="SMART" id="SM01154">
    <property type="entry name" value="DUF1704"/>
    <property type="match status" value="1"/>
</dbReference>
<dbReference type="RefSeq" id="WP_377715682.1">
    <property type="nucleotide sequence ID" value="NZ_JBHTJM010000008.1"/>
</dbReference>
<comment type="caution">
    <text evidence="5">The sequence shown here is derived from an EMBL/GenBank/DDBJ whole genome shotgun (WGS) entry which is preliminary data.</text>
</comment>
<keyword evidence="2" id="KW-0645">Protease</keyword>
<keyword evidence="4" id="KW-0482">Metalloprotease</keyword>
<accession>A0ABW3I2V3</accession>
<evidence type="ECO:0000256" key="1">
    <source>
        <dbReference type="ARBA" id="ARBA00001947"/>
    </source>
</evidence>
<comment type="cofactor">
    <cofactor evidence="1">
        <name>Zn(2+)</name>
        <dbReference type="ChEBI" id="CHEBI:29105"/>
    </cofactor>
</comment>
<organism evidence="5 6">
    <name type="scientific">Pseudofulvibacter geojedonensis</name>
    <dbReference type="NCBI Taxonomy" id="1123758"/>
    <lineage>
        <taxon>Bacteria</taxon>
        <taxon>Pseudomonadati</taxon>
        <taxon>Bacteroidota</taxon>
        <taxon>Flavobacteriia</taxon>
        <taxon>Flavobacteriales</taxon>
        <taxon>Flavobacteriaceae</taxon>
        <taxon>Pseudofulvibacter</taxon>
    </lineage>
</organism>
<dbReference type="Pfam" id="PF08014">
    <property type="entry name" value="MATCAP"/>
    <property type="match status" value="1"/>
</dbReference>